<dbReference type="AlphaFoldDB" id="A0A8S0SZV6"/>
<evidence type="ECO:0000313" key="2">
    <source>
        <dbReference type="Proteomes" id="UP000594638"/>
    </source>
</evidence>
<dbReference type="OrthoDB" id="1832358at2759"/>
<protein>
    <submittedName>
        <fullName evidence="1">Uncharacterized protein</fullName>
    </submittedName>
</protein>
<evidence type="ECO:0000313" key="1">
    <source>
        <dbReference type="EMBL" id="CAA2997275.1"/>
    </source>
</evidence>
<dbReference type="EMBL" id="CACTIH010005547">
    <property type="protein sequence ID" value="CAA2997275.1"/>
    <property type="molecule type" value="Genomic_DNA"/>
</dbReference>
<accession>A0A8S0SZV6</accession>
<proteinExistence type="predicted"/>
<comment type="caution">
    <text evidence="1">The sequence shown here is derived from an EMBL/GenBank/DDBJ whole genome shotgun (WGS) entry which is preliminary data.</text>
</comment>
<reference evidence="1 2" key="1">
    <citation type="submission" date="2019-12" db="EMBL/GenBank/DDBJ databases">
        <authorList>
            <person name="Alioto T."/>
            <person name="Alioto T."/>
            <person name="Gomez Garrido J."/>
        </authorList>
    </citation>
    <scope>NUCLEOTIDE SEQUENCE [LARGE SCALE GENOMIC DNA]</scope>
</reference>
<sequence length="135" mass="15707">MQAKEQVLVWTYNTTRTQHDEIFIKECEYLVERTKEQQLLEDLSWEKIPVDDHEAVINITMSVLSTKLGRQILGLGDGHLRDIHTSSSNVHSFEKELETKCATRQVADVARMKVKQMMQYKMKVVQQQLNSTLQS</sequence>
<dbReference type="Proteomes" id="UP000594638">
    <property type="component" value="Unassembled WGS sequence"/>
</dbReference>
<gene>
    <name evidence="1" type="ORF">OLEA9_A066134</name>
</gene>
<organism evidence="1 2">
    <name type="scientific">Olea europaea subsp. europaea</name>
    <dbReference type="NCBI Taxonomy" id="158383"/>
    <lineage>
        <taxon>Eukaryota</taxon>
        <taxon>Viridiplantae</taxon>
        <taxon>Streptophyta</taxon>
        <taxon>Embryophyta</taxon>
        <taxon>Tracheophyta</taxon>
        <taxon>Spermatophyta</taxon>
        <taxon>Magnoliopsida</taxon>
        <taxon>eudicotyledons</taxon>
        <taxon>Gunneridae</taxon>
        <taxon>Pentapetalae</taxon>
        <taxon>asterids</taxon>
        <taxon>lamiids</taxon>
        <taxon>Lamiales</taxon>
        <taxon>Oleaceae</taxon>
        <taxon>Oleeae</taxon>
        <taxon>Olea</taxon>
    </lineage>
</organism>
<dbReference type="Gramene" id="OE9A066134T1">
    <property type="protein sequence ID" value="OE9A066134C1"/>
    <property type="gene ID" value="OE9A066134"/>
</dbReference>
<keyword evidence="2" id="KW-1185">Reference proteome</keyword>
<name>A0A8S0SZV6_OLEEU</name>